<dbReference type="OrthoDB" id="3533156at2"/>
<proteinExistence type="predicted"/>
<feature type="compositionally biased region" description="Basic and acidic residues" evidence="1">
    <location>
        <begin position="1"/>
        <end position="12"/>
    </location>
</feature>
<dbReference type="InterPro" id="IPR000182">
    <property type="entry name" value="GNAT_dom"/>
</dbReference>
<sequence>MGPELVRLDQDARRHHRPPAQQARGRRGGGARGRDPRRRLPPRDRHPRLTTSPVLLRAYVVDDAPRVLDTLGRPEVVRWLGSPVPMADLAAAHEWIESKRRREEADPFDLARAIVVRETGLVAGTVSLSRCHRRDTGEFVGEYEVGWTLHPDSTGHGHATEAARLLLDDVFARGLPEVWCGVFVGNEASCRVAERLGLPLVGVGPDPWWDGDSHLYRVSREEWLT</sequence>
<organism evidence="3 4">
    <name type="scientific">Nocardioides glacieisoli</name>
    <dbReference type="NCBI Taxonomy" id="1168730"/>
    <lineage>
        <taxon>Bacteria</taxon>
        <taxon>Bacillati</taxon>
        <taxon>Actinomycetota</taxon>
        <taxon>Actinomycetes</taxon>
        <taxon>Propionibacteriales</taxon>
        <taxon>Nocardioidaceae</taxon>
        <taxon>Nocardioides</taxon>
    </lineage>
</organism>
<dbReference type="SUPFAM" id="SSF55729">
    <property type="entry name" value="Acyl-CoA N-acyltransferases (Nat)"/>
    <property type="match status" value="1"/>
</dbReference>
<dbReference type="PANTHER" id="PTHR43792">
    <property type="entry name" value="GNAT FAMILY, PUTATIVE (AFU_ORTHOLOGUE AFUA_3G00765)-RELATED-RELATED"/>
    <property type="match status" value="1"/>
</dbReference>
<dbReference type="Proteomes" id="UP000291838">
    <property type="component" value="Unassembled WGS sequence"/>
</dbReference>
<keyword evidence="3" id="KW-0808">Transferase</keyword>
<evidence type="ECO:0000313" key="3">
    <source>
        <dbReference type="EMBL" id="RYB88321.1"/>
    </source>
</evidence>
<dbReference type="Gene3D" id="3.40.630.30">
    <property type="match status" value="1"/>
</dbReference>
<dbReference type="InterPro" id="IPR051531">
    <property type="entry name" value="N-acetyltransferase"/>
</dbReference>
<feature type="compositionally biased region" description="Basic residues" evidence="1">
    <location>
        <begin position="13"/>
        <end position="48"/>
    </location>
</feature>
<evidence type="ECO:0000313" key="4">
    <source>
        <dbReference type="Proteomes" id="UP000291838"/>
    </source>
</evidence>
<name>A0A4Q2RHY2_9ACTN</name>
<reference evidence="3 4" key="1">
    <citation type="submission" date="2019-01" db="EMBL/GenBank/DDBJ databases">
        <title>Novel species of Nocardioides.</title>
        <authorList>
            <person name="Liu Q."/>
            <person name="Xin Y.-H."/>
        </authorList>
    </citation>
    <scope>NUCLEOTIDE SEQUENCE [LARGE SCALE GENOMIC DNA]</scope>
    <source>
        <strain evidence="3 4">HLT3-15</strain>
    </source>
</reference>
<dbReference type="AlphaFoldDB" id="A0A4Q2RHY2"/>
<comment type="caution">
    <text evidence="3">The sequence shown here is derived from an EMBL/GenBank/DDBJ whole genome shotgun (WGS) entry which is preliminary data.</text>
</comment>
<evidence type="ECO:0000256" key="1">
    <source>
        <dbReference type="SAM" id="MobiDB-lite"/>
    </source>
</evidence>
<feature type="region of interest" description="Disordered" evidence="1">
    <location>
        <begin position="1"/>
        <end position="51"/>
    </location>
</feature>
<protein>
    <submittedName>
        <fullName evidence="3">N-acetyltransferase</fullName>
    </submittedName>
</protein>
<feature type="domain" description="N-acetyltransferase" evidence="2">
    <location>
        <begin position="54"/>
        <end position="222"/>
    </location>
</feature>
<dbReference type="Pfam" id="PF13302">
    <property type="entry name" value="Acetyltransf_3"/>
    <property type="match status" value="1"/>
</dbReference>
<dbReference type="EMBL" id="SDWS01000017">
    <property type="protein sequence ID" value="RYB88321.1"/>
    <property type="molecule type" value="Genomic_DNA"/>
</dbReference>
<keyword evidence="4" id="KW-1185">Reference proteome</keyword>
<dbReference type="InterPro" id="IPR016181">
    <property type="entry name" value="Acyl_CoA_acyltransferase"/>
</dbReference>
<gene>
    <name evidence="3" type="ORF">EUA06_21790</name>
</gene>
<dbReference type="GO" id="GO:0016747">
    <property type="term" value="F:acyltransferase activity, transferring groups other than amino-acyl groups"/>
    <property type="evidence" value="ECO:0007669"/>
    <property type="project" value="InterPro"/>
</dbReference>
<dbReference type="PROSITE" id="PS51186">
    <property type="entry name" value="GNAT"/>
    <property type="match status" value="1"/>
</dbReference>
<evidence type="ECO:0000259" key="2">
    <source>
        <dbReference type="PROSITE" id="PS51186"/>
    </source>
</evidence>
<accession>A0A4Q2RHY2</accession>